<feature type="non-terminal residue" evidence="1">
    <location>
        <position position="153"/>
    </location>
</feature>
<dbReference type="AlphaFoldDB" id="A0A8T1SK88"/>
<gene>
    <name evidence="1" type="ORF">G0U57_005946</name>
</gene>
<comment type="caution">
    <text evidence="1">The sequence shown here is derived from an EMBL/GenBank/DDBJ whole genome shotgun (WGS) entry which is preliminary data.</text>
</comment>
<dbReference type="EMBL" id="JAHGAV010000180">
    <property type="protein sequence ID" value="KAG6929359.1"/>
    <property type="molecule type" value="Genomic_DNA"/>
</dbReference>
<name>A0A8T1SK88_CHESE</name>
<evidence type="ECO:0000313" key="1">
    <source>
        <dbReference type="EMBL" id="KAG6929359.1"/>
    </source>
</evidence>
<dbReference type="Proteomes" id="UP000765507">
    <property type="component" value="Unassembled WGS sequence"/>
</dbReference>
<protein>
    <submittedName>
        <fullName evidence="1">Uncharacterized protein</fullName>
    </submittedName>
</protein>
<reference evidence="1 2" key="1">
    <citation type="journal article" date="2020" name="G3 (Bethesda)">
        <title>Draft Genome of the Common Snapping Turtle, Chelydra serpentina, a Model for Phenotypic Plasticity in Reptiles.</title>
        <authorList>
            <person name="Das D."/>
            <person name="Singh S.K."/>
            <person name="Bierstedt J."/>
            <person name="Erickson A."/>
            <person name="Galli G.L.J."/>
            <person name="Crossley D.A. 2nd"/>
            <person name="Rhen T."/>
        </authorList>
    </citation>
    <scope>NUCLEOTIDE SEQUENCE [LARGE SCALE GENOMIC DNA]</scope>
    <source>
        <strain evidence="1">KW</strain>
    </source>
</reference>
<evidence type="ECO:0000313" key="2">
    <source>
        <dbReference type="Proteomes" id="UP000765507"/>
    </source>
</evidence>
<accession>A0A8T1SK88</accession>
<keyword evidence="2" id="KW-1185">Reference proteome</keyword>
<proteinExistence type="predicted"/>
<organism evidence="1 2">
    <name type="scientific">Chelydra serpentina</name>
    <name type="common">Snapping turtle</name>
    <name type="synonym">Testudo serpentina</name>
    <dbReference type="NCBI Taxonomy" id="8475"/>
    <lineage>
        <taxon>Eukaryota</taxon>
        <taxon>Metazoa</taxon>
        <taxon>Chordata</taxon>
        <taxon>Craniata</taxon>
        <taxon>Vertebrata</taxon>
        <taxon>Euteleostomi</taxon>
        <taxon>Archelosauria</taxon>
        <taxon>Testudinata</taxon>
        <taxon>Testudines</taxon>
        <taxon>Cryptodira</taxon>
        <taxon>Durocryptodira</taxon>
        <taxon>Americhelydia</taxon>
        <taxon>Chelydroidea</taxon>
        <taxon>Chelydridae</taxon>
        <taxon>Chelydra</taxon>
    </lineage>
</organism>
<dbReference type="OrthoDB" id="10596817at2759"/>
<sequence length="153" mass="17111">WGSPVDKVNRKIIAQLDSAFLEALKSPDSVASDSEDELGPPCFCATPVQITDGDAKDDGHVEFRRRLGLELTEPVPSSERKKVMRSMVYVAVYAVLNHCLREMLFEDDEGCVIDTPGQWHHDCVIWTSEDMNCKLRDLCTELCLESLLNAVIA</sequence>